<gene>
    <name evidence="1" type="ORF">PHYPO_G00182720</name>
</gene>
<keyword evidence="2" id="KW-1185">Reference proteome</keyword>
<comment type="caution">
    <text evidence="1">The sequence shown here is derived from an EMBL/GenBank/DDBJ whole genome shotgun (WGS) entry which is preliminary data.</text>
</comment>
<organism evidence="1 2">
    <name type="scientific">Pangasianodon hypophthalmus</name>
    <name type="common">Striped catfish</name>
    <name type="synonym">Helicophagus hypophthalmus</name>
    <dbReference type="NCBI Taxonomy" id="310915"/>
    <lineage>
        <taxon>Eukaryota</taxon>
        <taxon>Metazoa</taxon>
        <taxon>Chordata</taxon>
        <taxon>Craniata</taxon>
        <taxon>Vertebrata</taxon>
        <taxon>Euteleostomi</taxon>
        <taxon>Actinopterygii</taxon>
        <taxon>Neopterygii</taxon>
        <taxon>Teleostei</taxon>
        <taxon>Ostariophysi</taxon>
        <taxon>Siluriformes</taxon>
        <taxon>Pangasiidae</taxon>
        <taxon>Pangasianodon</taxon>
    </lineage>
</organism>
<reference evidence="1 2" key="1">
    <citation type="submission" date="2019-06" db="EMBL/GenBank/DDBJ databases">
        <title>A chromosome-scale genome assembly of the striped catfish, Pangasianodon hypophthalmus.</title>
        <authorList>
            <person name="Wen M."/>
            <person name="Zahm M."/>
            <person name="Roques C."/>
            <person name="Cabau C."/>
            <person name="Klopp C."/>
            <person name="Donnadieu C."/>
            <person name="Jouanno E."/>
            <person name="Avarre J.-C."/>
            <person name="Campet M."/>
            <person name="Ha T.T.T."/>
            <person name="Dugue R."/>
            <person name="Lampietro C."/>
            <person name="Louis A."/>
            <person name="Herpin A."/>
            <person name="Echchiki A."/>
            <person name="Berthelot C."/>
            <person name="Parey E."/>
            <person name="Roest-Crollius H."/>
            <person name="Braasch I."/>
            <person name="Postlethwait J."/>
            <person name="Bobe J."/>
            <person name="Montfort J."/>
            <person name="Bouchez O."/>
            <person name="Begum T."/>
            <person name="Schartl M."/>
            <person name="Guiguen Y."/>
        </authorList>
    </citation>
    <scope>NUCLEOTIDE SEQUENCE [LARGE SCALE GENOMIC DNA]</scope>
    <source>
        <strain evidence="1 2">Indonesia</strain>
        <tissue evidence="1">Blood</tissue>
    </source>
</reference>
<accession>A0A5N5PSN7</accession>
<sequence>MTLLQQHNVMESKQSVLEAYNLTLHFSAFFKDGAVYHERTRSASAALACLRSTQGKLHFPFKDLQMLALDPPYVSNICLHHSQLH</sequence>
<dbReference type="EMBL" id="VFJC01000004">
    <property type="protein sequence ID" value="KAB5582051.1"/>
    <property type="molecule type" value="Genomic_DNA"/>
</dbReference>
<evidence type="ECO:0000313" key="2">
    <source>
        <dbReference type="Proteomes" id="UP000327468"/>
    </source>
</evidence>
<protein>
    <submittedName>
        <fullName evidence="1">Uncharacterized protein</fullName>
    </submittedName>
</protein>
<name>A0A5N5PSN7_PANHP</name>
<proteinExistence type="predicted"/>
<dbReference type="Proteomes" id="UP000327468">
    <property type="component" value="Chromosome 3"/>
</dbReference>
<dbReference type="AlphaFoldDB" id="A0A5N5PSN7"/>
<evidence type="ECO:0000313" key="1">
    <source>
        <dbReference type="EMBL" id="KAB5582051.1"/>
    </source>
</evidence>